<dbReference type="AlphaFoldDB" id="A0AAE9ZCJ8"/>
<reference evidence="1" key="1">
    <citation type="submission" date="2023-02" db="EMBL/GenBank/DDBJ databases">
        <title>Genome sequence of Hyphococcus flavus.</title>
        <authorList>
            <person name="Rong J.-C."/>
            <person name="Zhao Q."/>
            <person name="Yi M."/>
            <person name="Wu J.-Y."/>
        </authorList>
    </citation>
    <scope>NUCLEOTIDE SEQUENCE</scope>
    <source>
        <strain evidence="1">MCCC 1K03223</strain>
    </source>
</reference>
<keyword evidence="2" id="KW-1185">Reference proteome</keyword>
<evidence type="ECO:0000313" key="1">
    <source>
        <dbReference type="EMBL" id="WDI30965.1"/>
    </source>
</evidence>
<evidence type="ECO:0000313" key="2">
    <source>
        <dbReference type="Proteomes" id="UP001214043"/>
    </source>
</evidence>
<dbReference type="RefSeq" id="WP_274492787.1">
    <property type="nucleotide sequence ID" value="NZ_CP118166.1"/>
</dbReference>
<organism evidence="1 2">
    <name type="scientific">Hyphococcus flavus</name>
    <dbReference type="NCBI Taxonomy" id="1866326"/>
    <lineage>
        <taxon>Bacteria</taxon>
        <taxon>Pseudomonadati</taxon>
        <taxon>Pseudomonadota</taxon>
        <taxon>Alphaproteobacteria</taxon>
        <taxon>Parvularculales</taxon>
        <taxon>Parvularculaceae</taxon>
        <taxon>Hyphococcus</taxon>
    </lineage>
</organism>
<protein>
    <recommendedName>
        <fullName evidence="3">Nucleotide-diphospho-sugar transferase domain-containing protein</fullName>
    </recommendedName>
</protein>
<dbReference type="Gene3D" id="3.90.550.10">
    <property type="entry name" value="Spore Coat Polysaccharide Biosynthesis Protein SpsA, Chain A"/>
    <property type="match status" value="1"/>
</dbReference>
<name>A0AAE9ZCJ8_9PROT</name>
<gene>
    <name evidence="1" type="ORF">PUV54_13475</name>
</gene>
<sequence>MIEPATTQGYITMAYGHRRFFEMAVNLALSARLNDPNRPVTLLYKDCSELPEELAPYFQDCRPFENPEAYPGVTIKLGVYEPSPYEETFFVDADCLIMKRDMDRHWEKYGAQDFAISGDVVKSGAAYGCDVEKMMAAAGVDYFCDMNCGVLFFRKSDKAQKVFADARALLAERHPDLIELRPRRGDGLSDQPYFAAAMARNGVEPVSYTPEEGTIMATTWRASDIEFDLEHGINRLKKPTGFRLMDRFWARGWVSHETSIAHFIELKPRAAYQRLSDWLRDHFGVPRFRFD</sequence>
<accession>A0AAE9ZCJ8</accession>
<evidence type="ECO:0008006" key="3">
    <source>
        <dbReference type="Google" id="ProtNLM"/>
    </source>
</evidence>
<proteinExistence type="predicted"/>
<dbReference type="KEGG" id="hfl:PUV54_13475"/>
<dbReference type="SUPFAM" id="SSF53448">
    <property type="entry name" value="Nucleotide-diphospho-sugar transferases"/>
    <property type="match status" value="1"/>
</dbReference>
<dbReference type="InterPro" id="IPR029044">
    <property type="entry name" value="Nucleotide-diphossugar_trans"/>
</dbReference>
<dbReference type="Proteomes" id="UP001214043">
    <property type="component" value="Chromosome"/>
</dbReference>
<dbReference type="EMBL" id="CP118166">
    <property type="protein sequence ID" value="WDI30965.1"/>
    <property type="molecule type" value="Genomic_DNA"/>
</dbReference>